<feature type="region of interest" description="Disordered" evidence="1">
    <location>
        <begin position="1"/>
        <end position="69"/>
    </location>
</feature>
<organism>
    <name type="scientific">Branchiostoma floridae</name>
    <name type="common">Florida lancelet</name>
    <name type="synonym">Amphioxus</name>
    <dbReference type="NCBI Taxonomy" id="7739"/>
    <lineage>
        <taxon>Eukaryota</taxon>
        <taxon>Metazoa</taxon>
        <taxon>Chordata</taxon>
        <taxon>Cephalochordata</taxon>
        <taxon>Leptocardii</taxon>
        <taxon>Amphioxiformes</taxon>
        <taxon>Branchiostomatidae</taxon>
        <taxon>Branchiostoma</taxon>
    </lineage>
</organism>
<evidence type="ECO:0000256" key="1">
    <source>
        <dbReference type="SAM" id="MobiDB-lite"/>
    </source>
</evidence>
<gene>
    <name evidence="2" type="ORF">BRAFLDRAFT_103254</name>
</gene>
<dbReference type="AlphaFoldDB" id="C3YLE5"/>
<proteinExistence type="predicted"/>
<name>C3YLE5_BRAFL</name>
<evidence type="ECO:0000313" key="2">
    <source>
        <dbReference type="EMBL" id="EEN58882.1"/>
    </source>
</evidence>
<sequence length="153" mass="16217">MTPMATTATATTAPATTAPATSCYGNNSTGNNCTGNNSTGNNSTGNNSTGNNSTGNNSTTENDNTAAEKKSGCFSGCWRLLFRRKKSRQSQDVVTEPLDIPVARLYKRNAVADGSTDTVDDAATSKAKRPTRRRFAARVVAAISKKFTRNRGR</sequence>
<accession>C3YLE5</accession>
<feature type="compositionally biased region" description="Low complexity" evidence="1">
    <location>
        <begin position="1"/>
        <end position="65"/>
    </location>
</feature>
<protein>
    <submittedName>
        <fullName evidence="2">Uncharacterized protein</fullName>
    </submittedName>
</protein>
<dbReference type="InParanoid" id="C3YLE5"/>
<dbReference type="EMBL" id="GG666527">
    <property type="protein sequence ID" value="EEN58882.1"/>
    <property type="molecule type" value="Genomic_DNA"/>
</dbReference>
<reference evidence="2" key="1">
    <citation type="journal article" date="2008" name="Nature">
        <title>The amphioxus genome and the evolution of the chordate karyotype.</title>
        <authorList>
            <consortium name="US DOE Joint Genome Institute (JGI-PGF)"/>
            <person name="Putnam N.H."/>
            <person name="Butts T."/>
            <person name="Ferrier D.E.K."/>
            <person name="Furlong R.F."/>
            <person name="Hellsten U."/>
            <person name="Kawashima T."/>
            <person name="Robinson-Rechavi M."/>
            <person name="Shoguchi E."/>
            <person name="Terry A."/>
            <person name="Yu J.-K."/>
            <person name="Benito-Gutierrez E.L."/>
            <person name="Dubchak I."/>
            <person name="Garcia-Fernandez J."/>
            <person name="Gibson-Brown J.J."/>
            <person name="Grigoriev I.V."/>
            <person name="Horton A.C."/>
            <person name="de Jong P.J."/>
            <person name="Jurka J."/>
            <person name="Kapitonov V.V."/>
            <person name="Kohara Y."/>
            <person name="Kuroki Y."/>
            <person name="Lindquist E."/>
            <person name="Lucas S."/>
            <person name="Osoegawa K."/>
            <person name="Pennacchio L.A."/>
            <person name="Salamov A.A."/>
            <person name="Satou Y."/>
            <person name="Sauka-Spengler T."/>
            <person name="Schmutz J."/>
            <person name="Shin-I T."/>
            <person name="Toyoda A."/>
            <person name="Bronner-Fraser M."/>
            <person name="Fujiyama A."/>
            <person name="Holland L.Z."/>
            <person name="Holland P.W.H."/>
            <person name="Satoh N."/>
            <person name="Rokhsar D.S."/>
        </authorList>
    </citation>
    <scope>NUCLEOTIDE SEQUENCE [LARGE SCALE GENOMIC DNA]</scope>
    <source>
        <strain evidence="2">S238N-H82</strain>
        <tissue evidence="2">Testes</tissue>
    </source>
</reference>